<name>A0A023W5N6_9CAUD</name>
<evidence type="ECO:0000313" key="1">
    <source>
        <dbReference type="EMBL" id="AHY25378.1"/>
    </source>
</evidence>
<dbReference type="GeneID" id="19485015"/>
<organism evidence="1 2">
    <name type="scientific">Serratia phage PS2</name>
    <dbReference type="NCBI Taxonomy" id="1481112"/>
    <lineage>
        <taxon>Viruses</taxon>
        <taxon>Duplodnaviria</taxon>
        <taxon>Heunggongvirae</taxon>
        <taxon>Uroviricota</taxon>
        <taxon>Caudoviricetes</taxon>
        <taxon>Muldoonvirus</taxon>
        <taxon>Muldoonvirus PS2</taxon>
    </lineage>
</organism>
<dbReference type="RefSeq" id="YP_009030179.1">
    <property type="nucleotide sequence ID" value="NC_024121.1"/>
</dbReference>
<gene>
    <name evidence="1" type="ORF">PS2_132</name>
</gene>
<reference evidence="1 2" key="1">
    <citation type="submission" date="2014-01" db="EMBL/GenBank/DDBJ databases">
        <authorList>
            <person name="Zhang G."/>
            <person name="Jin J."/>
            <person name="Li Z.J."/>
            <person name="Wang S.W."/>
            <person name="Chen S.J."/>
            <person name="Wang S.M."/>
            <person name="Wang X.T."/>
            <person name="Li Y.H."/>
            <person name="Wang J."/>
            <person name="Yang C.K."/>
            <person name="Wang L."/>
        </authorList>
    </citation>
    <scope>NUCLEOTIDE SEQUENCE [LARGE SCALE GENOMIC DNA]</scope>
</reference>
<dbReference type="KEGG" id="vg:19485015"/>
<accession>A0A023W5N6</accession>
<sequence>MKYEFERTNGIMYLNITAKKLIRVDLRRHNFEDSNAFYEHPRAMARALRPALAEFLKSTNGMVEYEDSDKAIILALAAKAVKITLDAHDYPSRSVETRGLKTAYEQFLTRVQSMLGVEAPEYGLNPIVEKFVDSEWSQCLSSYILIPYENTEEYHDVLNSLMAEGFHSYYGRSEYVIMIPGKNISSTPTRLGMKCTPRSDFAGTFGELQRVVEEVFVNEGWTFKRAFTTGYYKSLRDEVTLEVEMPDKFDGFGIQFERNGFFFDFILSSDSRINISPKEFFDMCSQYNKARVTRVRLQKYIDECRAEYDPTFVKGGSK</sequence>
<dbReference type="EMBL" id="KJ025957">
    <property type="protein sequence ID" value="AHY25378.1"/>
    <property type="molecule type" value="Genomic_DNA"/>
</dbReference>
<protein>
    <submittedName>
        <fullName evidence="1">Uncharacterized protein</fullName>
    </submittedName>
</protein>
<evidence type="ECO:0000313" key="2">
    <source>
        <dbReference type="Proteomes" id="UP000024445"/>
    </source>
</evidence>
<proteinExistence type="predicted"/>
<keyword evidence="2" id="KW-1185">Reference proteome</keyword>
<dbReference type="Proteomes" id="UP000024445">
    <property type="component" value="Segment"/>
</dbReference>